<evidence type="ECO:0000313" key="3">
    <source>
        <dbReference type="Proteomes" id="UP000594262"/>
    </source>
</evidence>
<dbReference type="InterPro" id="IPR038927">
    <property type="entry name" value="C6orf163"/>
</dbReference>
<organism evidence="2 3">
    <name type="scientific">Clytia hemisphaerica</name>
    <dbReference type="NCBI Taxonomy" id="252671"/>
    <lineage>
        <taxon>Eukaryota</taxon>
        <taxon>Metazoa</taxon>
        <taxon>Cnidaria</taxon>
        <taxon>Hydrozoa</taxon>
        <taxon>Hydroidolina</taxon>
        <taxon>Leptothecata</taxon>
        <taxon>Obeliida</taxon>
        <taxon>Clytiidae</taxon>
        <taxon>Clytia</taxon>
    </lineage>
</organism>
<sequence>MATAVEQLGKEPTIKTKSAQIKTLIHKQIIDVGEDVYKRTSERQQQLFDDYLLKHESNLLQKLDQQKQKALNDQRQKHHADLKRIKDEYLKLQEAAIKEQGKRVEKLMNERTDRLLEKKQLDGQRRLDEALVEAREKFNSEKKECIDNLIRKLQKEFDQRMKEEQNLHKENVRTLNGEWKTKLQKNNEDNAVKLLDELEKQRLELDEYHVKETKRQMDALETLHQGELADCEKDIQEKKKENEELSEEIVKLKGDLGEMKHSMRLVMETFRDFIESCEGFGEGQADFVLDHLIPQKIEEFLRN</sequence>
<name>A0A7M5V0F6_9CNID</name>
<dbReference type="PANTHER" id="PTHR34645:SF1">
    <property type="entry name" value="GENE 136-RELATED"/>
    <property type="match status" value="1"/>
</dbReference>
<dbReference type="GeneID" id="136807195"/>
<dbReference type="RefSeq" id="XP_066919880.1">
    <property type="nucleotide sequence ID" value="XM_067063779.1"/>
</dbReference>
<proteinExistence type="predicted"/>
<dbReference type="AlphaFoldDB" id="A0A7M5V0F6"/>
<keyword evidence="3" id="KW-1185">Reference proteome</keyword>
<evidence type="ECO:0000313" key="2">
    <source>
        <dbReference type="EnsemblMetazoa" id="CLYHEMP001311.1"/>
    </source>
</evidence>
<dbReference type="EnsemblMetazoa" id="CLYHEMT001311.1">
    <property type="protein sequence ID" value="CLYHEMP001311.1"/>
    <property type="gene ID" value="CLYHEMG001311"/>
</dbReference>
<protein>
    <submittedName>
        <fullName evidence="2">Uncharacterized protein</fullName>
    </submittedName>
</protein>
<keyword evidence="1" id="KW-0175">Coiled coil</keyword>
<dbReference type="Proteomes" id="UP000594262">
    <property type="component" value="Unplaced"/>
</dbReference>
<reference evidence="2" key="1">
    <citation type="submission" date="2021-01" db="UniProtKB">
        <authorList>
            <consortium name="EnsemblMetazoa"/>
        </authorList>
    </citation>
    <scope>IDENTIFICATION</scope>
</reference>
<accession>A0A7M5V0F6</accession>
<feature type="coiled-coil region" evidence="1">
    <location>
        <begin position="53"/>
        <end position="262"/>
    </location>
</feature>
<dbReference type="PANTHER" id="PTHR34645">
    <property type="entry name" value="SIMILAR TO HYPOTHETICAL PROTEIN"/>
    <property type="match status" value="1"/>
</dbReference>
<evidence type="ECO:0000256" key="1">
    <source>
        <dbReference type="SAM" id="Coils"/>
    </source>
</evidence>